<reference evidence="4 5" key="1">
    <citation type="submission" date="2023-11" db="EMBL/GenBank/DDBJ databases">
        <title>Draft genome of Azohydromonas lata strain H1 (DSM1123), a polyhydroxyalkanoate producer.</title>
        <authorList>
            <person name="Traversa D."/>
            <person name="D'Addabbo P."/>
            <person name="Pazzani C."/>
            <person name="Manzari C."/>
            <person name="Chiara M."/>
            <person name="Scrascia M."/>
        </authorList>
    </citation>
    <scope>NUCLEOTIDE SEQUENCE [LARGE SCALE GENOMIC DNA]</scope>
    <source>
        <strain evidence="4 5">H1</strain>
    </source>
</reference>
<dbReference type="PANTHER" id="PTHR42736">
    <property type="entry name" value="PROTEIN-GLUTAMINE GAMMA-GLUTAMYLTRANSFERASE"/>
    <property type="match status" value="1"/>
</dbReference>
<dbReference type="Proteomes" id="UP001293718">
    <property type="component" value="Unassembled WGS sequence"/>
</dbReference>
<evidence type="ECO:0000256" key="1">
    <source>
        <dbReference type="SAM" id="MobiDB-lite"/>
    </source>
</evidence>
<dbReference type="RefSeq" id="WP_322464354.1">
    <property type="nucleotide sequence ID" value="NZ_JAXOJX010000002.1"/>
</dbReference>
<evidence type="ECO:0000313" key="5">
    <source>
        <dbReference type="Proteomes" id="UP001293718"/>
    </source>
</evidence>
<sequence length="708" mass="76638">MAFPSLFANLRAALHGHRAGVTLPRSTRDLLFLLAVIAWTLLPHAPHLPAWCGALVAATLLWRARLAMKRQPLPPRWLRWSLLALALAGTAWSHGTLLGRDAGVTLLAVLMALKTLELHARRDALVVFFLGLFLVLTHFLYGQTPQLALAMALSAWGLMTVLVLAHRPLGYPSLREAAGVVAGAALRGAPLALLLFLFFPRLGPLFGPPADLPSAHTGLSGQLSLGGMHALANDDRVAFRVRFNGPVPPLQALYWRGPVLSEFDGNTWTPRLQPGPPPPMQLDGAGLPYEMQLQPSALPLLPLLELSPLLDSPLPAARLNAQGQWTLLRPPVQPLALRARAWPGFELGPTEAAPALRADTALPPGHNPRTLQWAADLRRRLPQAGAPALVATVLSHIRNGGYSYTMAPQDTAALGQDAVDAFWLDRREGFCEHFAAAFVVVMRALDLPARVVTGYQGADPLPQDGWWTVRNRHAHAWAEVWMAGRGWQRVDPTAAVAPERVQRGELLAEGDGLLAQALQHWSPALLQQWRQAWGGFNRTWNRALLQYSGTRQMALLRRLGLHAPDTGTLLRLLGGVLALAGLAGAWAATRSLRRPRDPWRQLQPRLARGLGRLGVTCAPHDTPRALATRVQQHLGAAGAPVQEALLALEALRYGRGPGAGARELRRWRRGFERAVASTPAARGTSRTDTPTTLAAGTPPAGDAAARSR</sequence>
<dbReference type="SUPFAM" id="SSF54001">
    <property type="entry name" value="Cysteine proteinases"/>
    <property type="match status" value="1"/>
</dbReference>
<feature type="transmembrane region" description="Helical" evidence="2">
    <location>
        <begin position="177"/>
        <end position="199"/>
    </location>
</feature>
<feature type="transmembrane region" description="Helical" evidence="2">
    <location>
        <begin position="147"/>
        <end position="165"/>
    </location>
</feature>
<feature type="domain" description="Transglutaminase-like" evidence="3">
    <location>
        <begin position="423"/>
        <end position="494"/>
    </location>
</feature>
<feature type="transmembrane region" description="Helical" evidence="2">
    <location>
        <begin position="48"/>
        <end position="65"/>
    </location>
</feature>
<feature type="transmembrane region" description="Helical" evidence="2">
    <location>
        <begin position="124"/>
        <end position="141"/>
    </location>
</feature>
<dbReference type="Pfam" id="PF11992">
    <property type="entry name" value="TgpA_N"/>
    <property type="match status" value="1"/>
</dbReference>
<gene>
    <name evidence="4" type="ORF">SM757_03355</name>
</gene>
<dbReference type="Pfam" id="PF13559">
    <property type="entry name" value="DUF4129"/>
    <property type="match status" value="1"/>
</dbReference>
<keyword evidence="2" id="KW-0472">Membrane</keyword>
<dbReference type="PANTHER" id="PTHR42736:SF1">
    <property type="entry name" value="PROTEIN-GLUTAMINE GAMMA-GLUTAMYLTRANSFERASE"/>
    <property type="match status" value="1"/>
</dbReference>
<dbReference type="Pfam" id="PF01841">
    <property type="entry name" value="Transglut_core"/>
    <property type="match status" value="1"/>
</dbReference>
<keyword evidence="2" id="KW-1133">Transmembrane helix</keyword>
<feature type="region of interest" description="Disordered" evidence="1">
    <location>
        <begin position="675"/>
        <end position="708"/>
    </location>
</feature>
<name>A0ABU5I9G3_9BURK</name>
<dbReference type="EMBL" id="JAXOJX010000002">
    <property type="protein sequence ID" value="MDZ5455603.1"/>
    <property type="molecule type" value="Genomic_DNA"/>
</dbReference>
<organism evidence="4 5">
    <name type="scientific">Azohydromonas lata</name>
    <dbReference type="NCBI Taxonomy" id="45677"/>
    <lineage>
        <taxon>Bacteria</taxon>
        <taxon>Pseudomonadati</taxon>
        <taxon>Pseudomonadota</taxon>
        <taxon>Betaproteobacteria</taxon>
        <taxon>Burkholderiales</taxon>
        <taxon>Sphaerotilaceae</taxon>
        <taxon>Azohydromonas</taxon>
    </lineage>
</organism>
<proteinExistence type="predicted"/>
<dbReference type="InterPro" id="IPR021878">
    <property type="entry name" value="TgpA_N"/>
</dbReference>
<dbReference type="InterPro" id="IPR002931">
    <property type="entry name" value="Transglutaminase-like"/>
</dbReference>
<accession>A0ABU5I9G3</accession>
<dbReference type="SMART" id="SM00460">
    <property type="entry name" value="TGc"/>
    <property type="match status" value="1"/>
</dbReference>
<dbReference type="Gene3D" id="3.10.620.30">
    <property type="match status" value="1"/>
</dbReference>
<dbReference type="InterPro" id="IPR052901">
    <property type="entry name" value="Bact_TGase-like"/>
</dbReference>
<keyword evidence="5" id="KW-1185">Reference proteome</keyword>
<evidence type="ECO:0000256" key="2">
    <source>
        <dbReference type="SAM" id="Phobius"/>
    </source>
</evidence>
<comment type="caution">
    <text evidence="4">The sequence shown here is derived from an EMBL/GenBank/DDBJ whole genome shotgun (WGS) entry which is preliminary data.</text>
</comment>
<protein>
    <submittedName>
        <fullName evidence="4">DUF3488 and transglutaminase-like domain-containing protein</fullName>
    </submittedName>
</protein>
<evidence type="ECO:0000259" key="3">
    <source>
        <dbReference type="SMART" id="SM00460"/>
    </source>
</evidence>
<dbReference type="InterPro" id="IPR038765">
    <property type="entry name" value="Papain-like_cys_pep_sf"/>
</dbReference>
<dbReference type="InterPro" id="IPR025403">
    <property type="entry name" value="TgpA-like_C"/>
</dbReference>
<feature type="compositionally biased region" description="Low complexity" evidence="1">
    <location>
        <begin position="687"/>
        <end position="708"/>
    </location>
</feature>
<evidence type="ECO:0000313" key="4">
    <source>
        <dbReference type="EMBL" id="MDZ5455603.1"/>
    </source>
</evidence>
<keyword evidence="2" id="KW-0812">Transmembrane</keyword>